<keyword evidence="8" id="KW-1185">Reference proteome</keyword>
<dbReference type="RefSeq" id="WP_066850742.1">
    <property type="nucleotide sequence ID" value="NZ_CP019604.1"/>
</dbReference>
<geneLocation type="plasmid" evidence="8">
    <name>pcme4a9ii</name>
</geneLocation>
<accession>A0A217EYL3</accession>
<dbReference type="EMBL" id="CP019604">
    <property type="protein sequence ID" value="ARU18211.1"/>
    <property type="molecule type" value="Genomic_DNA"/>
</dbReference>
<organism evidence="7 8">
    <name type="scientific">Croceicoccus marinus</name>
    <dbReference type="NCBI Taxonomy" id="450378"/>
    <lineage>
        <taxon>Bacteria</taxon>
        <taxon>Pseudomonadati</taxon>
        <taxon>Pseudomonadota</taxon>
        <taxon>Alphaproteobacteria</taxon>
        <taxon>Sphingomonadales</taxon>
        <taxon>Erythrobacteraceae</taxon>
        <taxon>Croceicoccus</taxon>
    </lineage>
</organism>
<dbReference type="EC" id="4.1.2.13" evidence="3"/>
<keyword evidence="4" id="KW-0324">Glycolysis</keyword>
<evidence type="ECO:0000256" key="1">
    <source>
        <dbReference type="ARBA" id="ARBA00004714"/>
    </source>
</evidence>
<name>A0A217EYL3_9SPHN</name>
<dbReference type="GO" id="GO:0004332">
    <property type="term" value="F:fructose-bisphosphate aldolase activity"/>
    <property type="evidence" value="ECO:0007669"/>
    <property type="project" value="UniProtKB-EC"/>
</dbReference>
<dbReference type="PANTHER" id="PTHR11627">
    <property type="entry name" value="FRUCTOSE-BISPHOSPHATE ALDOLASE"/>
    <property type="match status" value="1"/>
</dbReference>
<dbReference type="InterPro" id="IPR013785">
    <property type="entry name" value="Aldolase_TIM"/>
</dbReference>
<evidence type="ECO:0000313" key="8">
    <source>
        <dbReference type="Proteomes" id="UP000195807"/>
    </source>
</evidence>
<dbReference type="AlphaFoldDB" id="A0A217EYL3"/>
<evidence type="ECO:0000256" key="4">
    <source>
        <dbReference type="ARBA" id="ARBA00023152"/>
    </source>
</evidence>
<dbReference type="KEGG" id="cman:A9D14_17760"/>
<dbReference type="Proteomes" id="UP000195807">
    <property type="component" value="Plasmid pCME4A9II"/>
</dbReference>
<evidence type="ECO:0000256" key="5">
    <source>
        <dbReference type="ARBA" id="ARBA00023239"/>
    </source>
</evidence>
<gene>
    <name evidence="7" type="ORF">A9D14_17760</name>
</gene>
<evidence type="ECO:0000256" key="3">
    <source>
        <dbReference type="ARBA" id="ARBA00013068"/>
    </source>
</evidence>
<dbReference type="Gene3D" id="3.20.20.70">
    <property type="entry name" value="Aldolase class I"/>
    <property type="match status" value="1"/>
</dbReference>
<dbReference type="UniPathway" id="UPA00109">
    <property type="reaction ID" value="UER00183"/>
</dbReference>
<dbReference type="NCBIfam" id="NF003784">
    <property type="entry name" value="PRK05377.1"/>
    <property type="match status" value="1"/>
</dbReference>
<keyword evidence="5" id="KW-0456">Lyase</keyword>
<sequence>MHDPVLMAQIIGGAGFVAALDQSGGSTPTALTNYGISAHDYSGEEEMFALIHQMRSRLITAPSFDGRKILGAILFEKTMEGEVDGTPVPDLLRQRGIVPFVKIDRGLEDEKDGVRLMKPIPGLETLLDRAKAKGIFGTKMRSLINAASAGAIGAIVDQQFGIANRILDKGLMPIVEPEVNLKSKSRAECDTILLGALMKALDKQPIGRRVMLKLSMPAAPDLFAPLVGHPSCARVLALSGGYSQEEACDELAKNHALVASFSRALLQDLRAGMDDEEFNRVLAEAIERIYRASTVKTANNPV</sequence>
<evidence type="ECO:0000313" key="7">
    <source>
        <dbReference type="EMBL" id="ARU18211.1"/>
    </source>
</evidence>
<dbReference type="STRING" id="450378.GCA_001661675_03568"/>
<keyword evidence="7" id="KW-0614">Plasmid</keyword>
<protein>
    <recommendedName>
        <fullName evidence="3">fructose-bisphosphate aldolase</fullName>
        <ecNumber evidence="3">4.1.2.13</ecNumber>
    </recommendedName>
    <alternativeName>
        <fullName evidence="6">Fructose-bisphosphate aldolase class I</fullName>
    </alternativeName>
</protein>
<dbReference type="Pfam" id="PF00274">
    <property type="entry name" value="Glycolytic"/>
    <property type="match status" value="1"/>
</dbReference>
<dbReference type="SUPFAM" id="SSF51569">
    <property type="entry name" value="Aldolase"/>
    <property type="match status" value="1"/>
</dbReference>
<dbReference type="InterPro" id="IPR000741">
    <property type="entry name" value="FBA_I"/>
</dbReference>
<evidence type="ECO:0000256" key="2">
    <source>
        <dbReference type="ARBA" id="ARBA00010387"/>
    </source>
</evidence>
<dbReference type="OrthoDB" id="9813469at2"/>
<comment type="pathway">
    <text evidence="1">Carbohydrate degradation; glycolysis; D-glyceraldehyde 3-phosphate and glycerone phosphate from D-glucose: step 4/4.</text>
</comment>
<evidence type="ECO:0000256" key="6">
    <source>
        <dbReference type="ARBA" id="ARBA00029799"/>
    </source>
</evidence>
<comment type="similarity">
    <text evidence="2">Belongs to the class I fructose-bisphosphate aldolase family.</text>
</comment>
<dbReference type="GO" id="GO:0006096">
    <property type="term" value="P:glycolytic process"/>
    <property type="evidence" value="ECO:0007669"/>
    <property type="project" value="UniProtKB-UniPathway"/>
</dbReference>
<proteinExistence type="inferred from homology"/>
<reference evidence="7 8" key="1">
    <citation type="submission" date="2017-01" db="EMBL/GenBank/DDBJ databases">
        <title>Complete genome sequence of esterase-producing bacterium Croceicoccus marinus E4A9.</title>
        <authorList>
            <person name="Wu Y.-H."/>
            <person name="Cheng H."/>
            <person name="Xu L."/>
            <person name="Huo Y.-Y."/>
            <person name="Wang C.-S."/>
            <person name="Xu X.-W."/>
        </authorList>
    </citation>
    <scope>NUCLEOTIDE SEQUENCE [LARGE SCALE GENOMIC DNA]</scope>
    <source>
        <strain evidence="7 8">E4A9</strain>
        <plasmid evidence="8">Plasmid pcme4a9ii</plasmid>
    </source>
</reference>